<name>A0A5C8CHZ0_9SPIR</name>
<evidence type="ECO:0000256" key="1">
    <source>
        <dbReference type="SAM" id="Phobius"/>
    </source>
</evidence>
<dbReference type="EMBL" id="SAXT01000005">
    <property type="protein sequence ID" value="TXJ11961.1"/>
    <property type="molecule type" value="Genomic_DNA"/>
</dbReference>
<keyword evidence="1" id="KW-0812">Transmembrane</keyword>
<organism evidence="2 3">
    <name type="scientific">Brachyspira aalborgi</name>
    <dbReference type="NCBI Taxonomy" id="29522"/>
    <lineage>
        <taxon>Bacteria</taxon>
        <taxon>Pseudomonadati</taxon>
        <taxon>Spirochaetota</taxon>
        <taxon>Spirochaetia</taxon>
        <taxon>Brachyspirales</taxon>
        <taxon>Brachyspiraceae</taxon>
        <taxon>Brachyspira</taxon>
    </lineage>
</organism>
<comment type="caution">
    <text evidence="2">The sequence shown here is derived from an EMBL/GenBank/DDBJ whole genome shotgun (WGS) entry which is preliminary data.</text>
</comment>
<evidence type="ECO:0008006" key="4">
    <source>
        <dbReference type="Google" id="ProtNLM"/>
    </source>
</evidence>
<proteinExistence type="predicted"/>
<evidence type="ECO:0000313" key="3">
    <source>
        <dbReference type="Proteomes" id="UP000325116"/>
    </source>
</evidence>
<reference evidence="2 3" key="1">
    <citation type="journal article" date="1992" name="Lakartidningen">
        <title>[Penicillin V and not amoxicillin is the first choice preparation in acute otitis].</title>
        <authorList>
            <person name="Kamme C."/>
            <person name="Lundgren K."/>
            <person name="Prellner K."/>
        </authorList>
    </citation>
    <scope>NUCLEOTIDE SEQUENCE [LARGE SCALE GENOMIC DNA]</scope>
    <source>
        <strain evidence="2 3">W1</strain>
    </source>
</reference>
<dbReference type="RefSeq" id="WP_147758822.1">
    <property type="nucleotide sequence ID" value="NZ_SAXT01000005.1"/>
</dbReference>
<evidence type="ECO:0000313" key="2">
    <source>
        <dbReference type="EMBL" id="TXJ11961.1"/>
    </source>
</evidence>
<dbReference type="SUPFAM" id="SSF52540">
    <property type="entry name" value="P-loop containing nucleoside triphosphate hydrolases"/>
    <property type="match status" value="1"/>
</dbReference>
<sequence length="226" mass="25525">MPFPFILVAIIVGGAIVTAIIGSVIYHFVNADVDVRPANYEDKADVTILFVGETEAGKDTVIELIKTRKFLEKHEKTPAFNTIAATISYKSNTISIGSATTDIDYKDKIKIKIINTSGSEHTWKDTEEATNLPHDIRCYIFDARRFYNEENIKFGIQSTINECKEKNIKYISLGTRGDEVDKEKIENEVRSMGMECSIFELSKAPAEEVIKFLFRSIYDSCNSSRK</sequence>
<keyword evidence="1" id="KW-1133">Transmembrane helix</keyword>
<protein>
    <recommendedName>
        <fullName evidence="4">G domain-containing protein</fullName>
    </recommendedName>
</protein>
<keyword evidence="1" id="KW-0472">Membrane</keyword>
<dbReference type="InterPro" id="IPR027417">
    <property type="entry name" value="P-loop_NTPase"/>
</dbReference>
<accession>A0A5C8CHZ0</accession>
<dbReference type="Proteomes" id="UP000325116">
    <property type="component" value="Unassembled WGS sequence"/>
</dbReference>
<gene>
    <name evidence="2" type="ORF">EPJ80_09700</name>
</gene>
<dbReference type="Gene3D" id="3.40.50.300">
    <property type="entry name" value="P-loop containing nucleotide triphosphate hydrolases"/>
    <property type="match status" value="1"/>
</dbReference>
<feature type="transmembrane region" description="Helical" evidence="1">
    <location>
        <begin position="6"/>
        <end position="29"/>
    </location>
</feature>
<dbReference type="AlphaFoldDB" id="A0A5C8CHZ0"/>